<evidence type="ECO:0000313" key="2">
    <source>
        <dbReference type="Proteomes" id="UP000553034"/>
    </source>
</evidence>
<dbReference type="EMBL" id="JACIFO010000019">
    <property type="protein sequence ID" value="MBB4120095.1"/>
    <property type="molecule type" value="Genomic_DNA"/>
</dbReference>
<sequence length="209" mass="24541">MRKTLLGLIGFLFVICSFGQELTVDIEVDSLKVIQTVEISTKEIGFGIPYGKVFISKASLIETWEDELDKTSQNKDWQIENYKKSELYLEFVKRQEKIFFEYVSDDSVSQIQQIEEQIPETDTLYYMENYLKETICNLLDIGEFEVLIDNKRIENVIKAKVRRTTKYYETISTEYIVNDSIHFWICPPIIQSDFVVDPEDVYVPEPPKD</sequence>
<dbReference type="Proteomes" id="UP000553034">
    <property type="component" value="Unassembled WGS sequence"/>
</dbReference>
<keyword evidence="2" id="KW-1185">Reference proteome</keyword>
<protein>
    <submittedName>
        <fullName evidence="1">Uncharacterized protein</fullName>
    </submittedName>
</protein>
<reference evidence="1 2" key="1">
    <citation type="submission" date="2020-08" db="EMBL/GenBank/DDBJ databases">
        <title>Genomic Encyclopedia of Type Strains, Phase IV (KMG-IV): sequencing the most valuable type-strain genomes for metagenomic binning, comparative biology and taxonomic classification.</title>
        <authorList>
            <person name="Goeker M."/>
        </authorList>
    </citation>
    <scope>NUCLEOTIDE SEQUENCE [LARGE SCALE GENOMIC DNA]</scope>
    <source>
        <strain evidence="1 2">DSM 29568</strain>
    </source>
</reference>
<accession>A0A840ESS9</accession>
<dbReference type="AlphaFoldDB" id="A0A840ESS9"/>
<proteinExistence type="predicted"/>
<name>A0A840ESS9_9FLAO</name>
<gene>
    <name evidence="1" type="ORF">GGR32_002407</name>
</gene>
<organism evidence="1 2">
    <name type="scientific">Mesonia hippocampi</name>
    <dbReference type="NCBI Taxonomy" id="1628250"/>
    <lineage>
        <taxon>Bacteria</taxon>
        <taxon>Pseudomonadati</taxon>
        <taxon>Bacteroidota</taxon>
        <taxon>Flavobacteriia</taxon>
        <taxon>Flavobacteriales</taxon>
        <taxon>Flavobacteriaceae</taxon>
        <taxon>Mesonia</taxon>
    </lineage>
</organism>
<comment type="caution">
    <text evidence="1">The sequence shown here is derived from an EMBL/GenBank/DDBJ whole genome shotgun (WGS) entry which is preliminary data.</text>
</comment>
<evidence type="ECO:0000313" key="1">
    <source>
        <dbReference type="EMBL" id="MBB4120095.1"/>
    </source>
</evidence>
<dbReference type="RefSeq" id="WP_183478427.1">
    <property type="nucleotide sequence ID" value="NZ_JACIFO010000019.1"/>
</dbReference>